<keyword evidence="3" id="KW-1185">Reference proteome</keyword>
<accession>A0A3M0KA87</accession>
<evidence type="ECO:0000313" key="3">
    <source>
        <dbReference type="Proteomes" id="UP000269221"/>
    </source>
</evidence>
<feature type="compositionally biased region" description="Basic and acidic residues" evidence="1">
    <location>
        <begin position="43"/>
        <end position="99"/>
    </location>
</feature>
<organism evidence="2 3">
    <name type="scientific">Hirundo rustica rustica</name>
    <dbReference type="NCBI Taxonomy" id="333673"/>
    <lineage>
        <taxon>Eukaryota</taxon>
        <taxon>Metazoa</taxon>
        <taxon>Chordata</taxon>
        <taxon>Craniata</taxon>
        <taxon>Vertebrata</taxon>
        <taxon>Euteleostomi</taxon>
        <taxon>Archelosauria</taxon>
        <taxon>Archosauria</taxon>
        <taxon>Dinosauria</taxon>
        <taxon>Saurischia</taxon>
        <taxon>Theropoda</taxon>
        <taxon>Coelurosauria</taxon>
        <taxon>Aves</taxon>
        <taxon>Neognathae</taxon>
        <taxon>Neoaves</taxon>
        <taxon>Telluraves</taxon>
        <taxon>Australaves</taxon>
        <taxon>Passeriformes</taxon>
        <taxon>Sylvioidea</taxon>
        <taxon>Hirundinidae</taxon>
        <taxon>Hirundo</taxon>
    </lineage>
</organism>
<evidence type="ECO:0000313" key="2">
    <source>
        <dbReference type="EMBL" id="RMC10106.1"/>
    </source>
</evidence>
<dbReference type="EMBL" id="QRBI01000112">
    <property type="protein sequence ID" value="RMC10106.1"/>
    <property type="molecule type" value="Genomic_DNA"/>
</dbReference>
<sequence>MELKSVADIKFYLTTWEEEEAQLFQRLLVVLHAYMKSTSPGKMRREEKRREEKRREEKRREEKEEKRREEKRREEKRREEKRREEKRREEKKLSYLDIF</sequence>
<protein>
    <submittedName>
        <fullName evidence="2">Uncharacterized protein</fullName>
    </submittedName>
</protein>
<feature type="region of interest" description="Disordered" evidence="1">
    <location>
        <begin position="35"/>
        <end position="99"/>
    </location>
</feature>
<evidence type="ECO:0000256" key="1">
    <source>
        <dbReference type="SAM" id="MobiDB-lite"/>
    </source>
</evidence>
<reference evidence="2 3" key="1">
    <citation type="submission" date="2018-07" db="EMBL/GenBank/DDBJ databases">
        <title>A high quality draft genome assembly of the barn swallow (H. rustica rustica).</title>
        <authorList>
            <person name="Formenti G."/>
            <person name="Chiara M."/>
            <person name="Poveda L."/>
            <person name="Francoijs K.-J."/>
            <person name="Bonisoli-Alquati A."/>
            <person name="Canova L."/>
            <person name="Gianfranceschi L."/>
            <person name="Horner D.S."/>
            <person name="Saino N."/>
        </authorList>
    </citation>
    <scope>NUCLEOTIDE SEQUENCE [LARGE SCALE GENOMIC DNA]</scope>
    <source>
        <strain evidence="2">Chelidonia</strain>
        <tissue evidence="2">Blood</tissue>
    </source>
</reference>
<name>A0A3M0KA87_HIRRU</name>
<gene>
    <name evidence="2" type="ORF">DUI87_12904</name>
</gene>
<dbReference type="AlphaFoldDB" id="A0A3M0KA87"/>
<comment type="caution">
    <text evidence="2">The sequence shown here is derived from an EMBL/GenBank/DDBJ whole genome shotgun (WGS) entry which is preliminary data.</text>
</comment>
<proteinExistence type="predicted"/>
<dbReference type="Proteomes" id="UP000269221">
    <property type="component" value="Unassembled WGS sequence"/>
</dbReference>